<feature type="signal peptide" evidence="1">
    <location>
        <begin position="1"/>
        <end position="19"/>
    </location>
</feature>
<dbReference type="EMBL" id="NUMG01000016">
    <property type="protein sequence ID" value="PGU01321.1"/>
    <property type="molecule type" value="Genomic_DNA"/>
</dbReference>
<dbReference type="AlphaFoldDB" id="A0A2C1LUK0"/>
<organism evidence="2 3">
    <name type="scientific">Bacillus cereus</name>
    <dbReference type="NCBI Taxonomy" id="1396"/>
    <lineage>
        <taxon>Bacteria</taxon>
        <taxon>Bacillati</taxon>
        <taxon>Bacillota</taxon>
        <taxon>Bacilli</taxon>
        <taxon>Bacillales</taxon>
        <taxon>Bacillaceae</taxon>
        <taxon>Bacillus</taxon>
        <taxon>Bacillus cereus group</taxon>
    </lineage>
</organism>
<proteinExistence type="predicted"/>
<dbReference type="RefSeq" id="WP_098882684.1">
    <property type="nucleotide sequence ID" value="NZ_NUMG01000016.1"/>
</dbReference>
<evidence type="ECO:0000313" key="2">
    <source>
        <dbReference type="EMBL" id="PGU01321.1"/>
    </source>
</evidence>
<sequence length="210" mass="24611">MKRKLLPVLTYGTLLMGMAACSSNEKTTTESKFKQEENVQEKTKVQTVQKQQKDSYVVSEDELSKAAQSIGEIKNEQNINDMMIHMSLQKLTFNGNNLHVPGTRDVGRCQMTKENIQYLKNNLNIINNNERPKYESILNKWYDGKFESAVEDFREIHYLRSGTKQSMERFKLAKKTDSDEKEFIFHFFGQEGLYIHDKEWEYRKSSRDNG</sequence>
<comment type="caution">
    <text evidence="2">The sequence shown here is derived from an EMBL/GenBank/DDBJ whole genome shotgun (WGS) entry which is preliminary data.</text>
</comment>
<reference evidence="2 3" key="1">
    <citation type="submission" date="2017-09" db="EMBL/GenBank/DDBJ databases">
        <title>Large-scale bioinformatics analysis of Bacillus genomes uncovers conserved roles of natural products in bacterial physiology.</title>
        <authorList>
            <consortium name="Agbiome Team Llc"/>
            <person name="Bleich R.M."/>
            <person name="Grubbs K.J."/>
            <person name="Santa Maria K.C."/>
            <person name="Allen S.E."/>
            <person name="Farag S."/>
            <person name="Shank E.A."/>
            <person name="Bowers A."/>
        </authorList>
    </citation>
    <scope>NUCLEOTIDE SEQUENCE [LARGE SCALE GENOMIC DNA]</scope>
    <source>
        <strain evidence="2 3">AFS040105</strain>
    </source>
</reference>
<dbReference type="PROSITE" id="PS51257">
    <property type="entry name" value="PROKAR_LIPOPROTEIN"/>
    <property type="match status" value="1"/>
</dbReference>
<protein>
    <recommendedName>
        <fullName evidence="4">Lipoprotein</fullName>
    </recommendedName>
</protein>
<dbReference type="Pfam" id="PF19754">
    <property type="entry name" value="DUF6241"/>
    <property type="match status" value="1"/>
</dbReference>
<gene>
    <name evidence="2" type="ORF">COD19_13545</name>
</gene>
<name>A0A2C1LUK0_BACCE</name>
<dbReference type="InterPro" id="IPR046208">
    <property type="entry name" value="DUF6241"/>
</dbReference>
<accession>A0A2C1LUK0</accession>
<evidence type="ECO:0008006" key="4">
    <source>
        <dbReference type="Google" id="ProtNLM"/>
    </source>
</evidence>
<dbReference type="Proteomes" id="UP000225766">
    <property type="component" value="Unassembled WGS sequence"/>
</dbReference>
<keyword evidence="1" id="KW-0732">Signal</keyword>
<feature type="chain" id="PRO_5038390609" description="Lipoprotein" evidence="1">
    <location>
        <begin position="20"/>
        <end position="210"/>
    </location>
</feature>
<evidence type="ECO:0000256" key="1">
    <source>
        <dbReference type="SAM" id="SignalP"/>
    </source>
</evidence>
<evidence type="ECO:0000313" key="3">
    <source>
        <dbReference type="Proteomes" id="UP000225766"/>
    </source>
</evidence>